<dbReference type="Proteomes" id="UP000509429">
    <property type="component" value="Chromosome"/>
</dbReference>
<dbReference type="InterPro" id="IPR036412">
    <property type="entry name" value="HAD-like_sf"/>
</dbReference>
<dbReference type="SFLD" id="SFLDG01129">
    <property type="entry name" value="C1.5:_HAD__Beta-PGM__Phosphata"/>
    <property type="match status" value="1"/>
</dbReference>
<dbReference type="KEGG" id="reo:HUE58_06270"/>
<dbReference type="InterPro" id="IPR050155">
    <property type="entry name" value="HAD-like_hydrolase_sf"/>
</dbReference>
<dbReference type="EMBL" id="CP054490">
    <property type="protein sequence ID" value="QKQ24690.1"/>
    <property type="molecule type" value="Genomic_DNA"/>
</dbReference>
<name>A0A6N0HR24_9GAMM</name>
<sequence length="229" mass="26958">MAQLGVENNIDWSSIDTILLDMDGTLLDLHFDLYFWMEYMPLVFANKYNLTHQQSKDKIYPILRAEEGKLHWYCLDYWQKVFKLNIAELKEDVAHLIQIHPFVLDFLAQAKQHKKRIYLVTNAHRKTIQLKMRITNLSQYFNAIISSHDYNAAKEEQDFWHQLNKAIHLNKQKSIFFDDSLSVLNAAKQYGIASIVAINKPSSNMDMKSIKGFINIETFEHMLPIRTHL</sequence>
<keyword evidence="1" id="KW-0378">Hydrolase</keyword>
<evidence type="ECO:0000313" key="1">
    <source>
        <dbReference type="EMBL" id="QKQ24690.1"/>
    </source>
</evidence>
<dbReference type="SUPFAM" id="SSF56784">
    <property type="entry name" value="HAD-like"/>
    <property type="match status" value="1"/>
</dbReference>
<dbReference type="GO" id="GO:0006281">
    <property type="term" value="P:DNA repair"/>
    <property type="evidence" value="ECO:0007669"/>
    <property type="project" value="TreeGrafter"/>
</dbReference>
<dbReference type="InterPro" id="IPR006439">
    <property type="entry name" value="HAD-SF_hydro_IA"/>
</dbReference>
<dbReference type="InterPro" id="IPR041492">
    <property type="entry name" value="HAD_2"/>
</dbReference>
<dbReference type="Gene3D" id="3.40.50.1000">
    <property type="entry name" value="HAD superfamily/HAD-like"/>
    <property type="match status" value="1"/>
</dbReference>
<evidence type="ECO:0000313" key="2">
    <source>
        <dbReference type="Proteomes" id="UP000509429"/>
    </source>
</evidence>
<proteinExistence type="predicted"/>
<dbReference type="GO" id="GO:0008967">
    <property type="term" value="F:phosphoglycolate phosphatase activity"/>
    <property type="evidence" value="ECO:0007669"/>
    <property type="project" value="TreeGrafter"/>
</dbReference>
<keyword evidence="2" id="KW-1185">Reference proteome</keyword>
<dbReference type="PANTHER" id="PTHR43434:SF3">
    <property type="entry name" value="GMP_IMP NUCLEOTIDASE YRFG"/>
    <property type="match status" value="1"/>
</dbReference>
<dbReference type="SFLD" id="SFLDS00003">
    <property type="entry name" value="Haloacid_Dehalogenase"/>
    <property type="match status" value="1"/>
</dbReference>
<accession>A0A6N0HR24</accession>
<organism evidence="1 2">
    <name type="scientific">Candidatus Ruthia endofausta</name>
    <dbReference type="NCBI Taxonomy" id="2738852"/>
    <lineage>
        <taxon>Bacteria</taxon>
        <taxon>Pseudomonadati</taxon>
        <taxon>Pseudomonadota</taxon>
        <taxon>Gammaproteobacteria</taxon>
        <taxon>Candidatus Pseudothioglobaceae</taxon>
        <taxon>Candidatus Ruthturnera</taxon>
    </lineage>
</organism>
<dbReference type="PANTHER" id="PTHR43434">
    <property type="entry name" value="PHOSPHOGLYCOLATE PHOSPHATASE"/>
    <property type="match status" value="1"/>
</dbReference>
<dbReference type="GO" id="GO:0005829">
    <property type="term" value="C:cytosol"/>
    <property type="evidence" value="ECO:0007669"/>
    <property type="project" value="TreeGrafter"/>
</dbReference>
<protein>
    <submittedName>
        <fullName evidence="1">HAD-IA family hydrolase</fullName>
    </submittedName>
</protein>
<dbReference type="NCBIfam" id="TIGR01509">
    <property type="entry name" value="HAD-SF-IA-v3"/>
    <property type="match status" value="1"/>
</dbReference>
<dbReference type="InterPro" id="IPR023214">
    <property type="entry name" value="HAD_sf"/>
</dbReference>
<dbReference type="CDD" id="cd01427">
    <property type="entry name" value="HAD_like"/>
    <property type="match status" value="1"/>
</dbReference>
<dbReference type="AlphaFoldDB" id="A0A6N0HR24"/>
<gene>
    <name evidence="1" type="ORF">HUE58_06270</name>
</gene>
<reference evidence="1 2" key="1">
    <citation type="submission" date="2020-05" db="EMBL/GenBank/DDBJ databases">
        <title>Horizontal transmission and recombination maintain forever young bacterial symbiont genomes.</title>
        <authorList>
            <person name="Russell S.L."/>
            <person name="Pepper-Tunick E."/>
            <person name="Svedberg J."/>
            <person name="Byrne A."/>
            <person name="Ruelas Castillo J."/>
            <person name="Vollmers C."/>
            <person name="Beinart R.A."/>
            <person name="Corbett-Detig R."/>
        </authorList>
    </citation>
    <scope>NUCLEOTIDE SEQUENCE [LARGE SCALE GENOMIC DNA]</scope>
    <source>
        <strain evidence="1">JDF_Ridge</strain>
    </source>
</reference>
<dbReference type="RefSeq" id="WP_174606126.1">
    <property type="nucleotide sequence ID" value="NZ_CP054490.1"/>
</dbReference>
<dbReference type="Pfam" id="PF13419">
    <property type="entry name" value="HAD_2"/>
    <property type="match status" value="1"/>
</dbReference>